<evidence type="ECO:0000313" key="10">
    <source>
        <dbReference type="EMBL" id="MBE9390724.1"/>
    </source>
</evidence>
<reference evidence="10" key="1">
    <citation type="submission" date="2020-10" db="EMBL/GenBank/DDBJ databases">
        <title>Fervidococcus fontis strain 3639Fd - the first crenarchaeon capable of growth on lipids.</title>
        <authorList>
            <person name="Kochetkova T.V."/>
            <person name="Elcheninov A.G."/>
            <person name="Toschakov S.V."/>
            <person name="Kublanov I.V."/>
        </authorList>
    </citation>
    <scope>NUCLEOTIDE SEQUENCE</scope>
    <source>
        <strain evidence="10">3639Fd</strain>
    </source>
</reference>
<dbReference type="RefSeq" id="WP_193803320.1">
    <property type="nucleotide sequence ID" value="NZ_JADEZV010000001.1"/>
</dbReference>
<dbReference type="CDD" id="cd00009">
    <property type="entry name" value="AAA"/>
    <property type="match status" value="1"/>
</dbReference>
<evidence type="ECO:0000256" key="2">
    <source>
        <dbReference type="ARBA" id="ARBA00014793"/>
    </source>
</evidence>
<dbReference type="InterPro" id="IPR003959">
    <property type="entry name" value="ATPase_AAA_core"/>
</dbReference>
<evidence type="ECO:0000256" key="1">
    <source>
        <dbReference type="ARBA" id="ARBA00006878"/>
    </source>
</evidence>
<evidence type="ECO:0000256" key="3">
    <source>
        <dbReference type="ARBA" id="ARBA00022705"/>
    </source>
</evidence>
<dbReference type="Proteomes" id="UP000652307">
    <property type="component" value="Unassembled WGS sequence"/>
</dbReference>
<feature type="binding site" evidence="7">
    <location>
        <begin position="52"/>
        <end position="59"/>
    </location>
    <ligand>
        <name>ATP</name>
        <dbReference type="ChEBI" id="CHEBI:30616"/>
    </ligand>
</feature>
<dbReference type="GO" id="GO:0005524">
    <property type="term" value="F:ATP binding"/>
    <property type="evidence" value="ECO:0007669"/>
    <property type="project" value="UniProtKB-UniRule"/>
</dbReference>
<comment type="function">
    <text evidence="7">Part of the RFC clamp loader complex which loads the PCNA sliding clamp onto DNA.</text>
</comment>
<dbReference type="Gene3D" id="3.40.50.300">
    <property type="entry name" value="P-loop containing nucleotide triphosphate hydrolases"/>
    <property type="match status" value="1"/>
</dbReference>
<evidence type="ECO:0000259" key="9">
    <source>
        <dbReference type="SMART" id="SM00382"/>
    </source>
</evidence>
<dbReference type="Pfam" id="PF00004">
    <property type="entry name" value="AAA"/>
    <property type="match status" value="1"/>
</dbReference>
<dbReference type="Gene3D" id="1.10.8.60">
    <property type="match status" value="1"/>
</dbReference>
<dbReference type="SMART" id="SM00382">
    <property type="entry name" value="AAA"/>
    <property type="match status" value="1"/>
</dbReference>
<feature type="domain" description="AAA+ ATPase" evidence="9">
    <location>
        <begin position="44"/>
        <end position="164"/>
    </location>
</feature>
<sequence>MSAEKGLPWIIKYRPKSLKEYVNQETAVAIITSWIKDWEKRAPTKKAVLLYGPPGVGKTSLIEALANDYGYEIVETNASDYRRRDDIYRKVYNSAIQGTLTGRKKLILLDEVDGLSSTGDKGGIEAIVQLITQTKNPIILTANNAFHPDLRPIRDLAVMIELKNLNQKHVLTVLKIICEREGVECEDAGLKVIYEKNRGDLRACINDLQSIAEVYGKVNEELATELTYYRDRELNPFDTLRNIFTSKYVWQSRNAISHSEVDTDTLIEWLSENIPVQLTDPEDAYLAFQALSRADVYRGIIKKTGNYDFLAYITEMIGPAISFSRKKTKFKWLKYNYPSKLKMLSETKRNRELLNSSLQKLSKRLSQSTSKSKKDLLPYLRSIYRLSPPHFVQICRSYGITVEEAAVIVGDKQVEKAFAEMAAERQEKSAEKAEISRTQAKRAKGRTSKKRGGQTQLF</sequence>
<evidence type="ECO:0000256" key="7">
    <source>
        <dbReference type="HAMAP-Rule" id="MF_01508"/>
    </source>
</evidence>
<comment type="similarity">
    <text evidence="1 7">Belongs to the activator 1 small subunits family. RfcL subfamily.</text>
</comment>
<evidence type="ECO:0000313" key="11">
    <source>
        <dbReference type="Proteomes" id="UP000652307"/>
    </source>
</evidence>
<keyword evidence="4 7" id="KW-0547">Nucleotide-binding</keyword>
<dbReference type="InterPro" id="IPR027417">
    <property type="entry name" value="P-loop_NTPase"/>
</dbReference>
<proteinExistence type="inferred from homology"/>
<evidence type="ECO:0000256" key="6">
    <source>
        <dbReference type="ARBA" id="ARBA00032141"/>
    </source>
</evidence>
<dbReference type="SUPFAM" id="SSF52540">
    <property type="entry name" value="P-loop containing nucleoside triphosphate hydrolases"/>
    <property type="match status" value="1"/>
</dbReference>
<name>A0A843A9G5_9CREN</name>
<feature type="compositionally biased region" description="Basic and acidic residues" evidence="8">
    <location>
        <begin position="423"/>
        <end position="435"/>
    </location>
</feature>
<dbReference type="InterPro" id="IPR047854">
    <property type="entry name" value="RFC_lid"/>
</dbReference>
<evidence type="ECO:0000256" key="4">
    <source>
        <dbReference type="ARBA" id="ARBA00022741"/>
    </source>
</evidence>
<evidence type="ECO:0000256" key="8">
    <source>
        <dbReference type="SAM" id="MobiDB-lite"/>
    </source>
</evidence>
<organism evidence="10 11">
    <name type="scientific">Fervidicoccus fontis</name>
    <dbReference type="NCBI Taxonomy" id="683846"/>
    <lineage>
        <taxon>Archaea</taxon>
        <taxon>Thermoproteota</taxon>
        <taxon>Thermoprotei</taxon>
        <taxon>Fervidicoccales</taxon>
        <taxon>Fervidicoccaceae</taxon>
        <taxon>Fervidicoccus</taxon>
    </lineage>
</organism>
<feature type="compositionally biased region" description="Basic residues" evidence="8">
    <location>
        <begin position="439"/>
        <end position="452"/>
    </location>
</feature>
<dbReference type="PANTHER" id="PTHR23389:SF6">
    <property type="entry name" value="REPLICATION FACTOR C SUBUNIT 1"/>
    <property type="match status" value="1"/>
</dbReference>
<comment type="caution">
    <text evidence="10">The sequence shown here is derived from an EMBL/GenBank/DDBJ whole genome shotgun (WGS) entry which is preliminary data.</text>
</comment>
<feature type="region of interest" description="Disordered" evidence="8">
    <location>
        <begin position="423"/>
        <end position="458"/>
    </location>
</feature>
<dbReference type="GO" id="GO:0016887">
    <property type="term" value="F:ATP hydrolysis activity"/>
    <property type="evidence" value="ECO:0007669"/>
    <property type="project" value="InterPro"/>
</dbReference>
<keyword evidence="3 7" id="KW-0235">DNA replication</keyword>
<protein>
    <recommendedName>
        <fullName evidence="2 7">Replication factor C large subunit</fullName>
        <shortName evidence="7">RFC large subunit</shortName>
    </recommendedName>
    <alternativeName>
        <fullName evidence="6 7">Clamp loader large subunit</fullName>
    </alternativeName>
</protein>
<keyword evidence="5 7" id="KW-0067">ATP-binding</keyword>
<dbReference type="NCBIfam" id="NF003229">
    <property type="entry name" value="PRK04195.1-5"/>
    <property type="match status" value="1"/>
</dbReference>
<dbReference type="PANTHER" id="PTHR23389">
    <property type="entry name" value="CHROMOSOME TRANSMISSION FIDELITY FACTOR 18"/>
    <property type="match status" value="1"/>
</dbReference>
<dbReference type="GO" id="GO:0006260">
    <property type="term" value="P:DNA replication"/>
    <property type="evidence" value="ECO:0007669"/>
    <property type="project" value="UniProtKB-UniRule"/>
</dbReference>
<dbReference type="AlphaFoldDB" id="A0A843A9G5"/>
<dbReference type="InterPro" id="IPR023935">
    <property type="entry name" value="Rep_factor-C_lsu"/>
</dbReference>
<dbReference type="GO" id="GO:0003689">
    <property type="term" value="F:DNA clamp loader activity"/>
    <property type="evidence" value="ECO:0007669"/>
    <property type="project" value="UniProtKB-UniRule"/>
</dbReference>
<comment type="subunit">
    <text evidence="7">Heteromultimer composed of small subunits (RfcS) and large subunits (RfcL).</text>
</comment>
<dbReference type="CDD" id="cd18140">
    <property type="entry name" value="HLD_clamp_RFC"/>
    <property type="match status" value="1"/>
</dbReference>
<evidence type="ECO:0000256" key="5">
    <source>
        <dbReference type="ARBA" id="ARBA00022840"/>
    </source>
</evidence>
<dbReference type="HAMAP" id="MF_01508">
    <property type="entry name" value="RfcL"/>
    <property type="match status" value="1"/>
</dbReference>
<accession>A0A843A9G5</accession>
<dbReference type="InterPro" id="IPR003593">
    <property type="entry name" value="AAA+_ATPase"/>
</dbReference>
<gene>
    <name evidence="7" type="primary">rfcL</name>
    <name evidence="10" type="ORF">IOK49_01310</name>
</gene>
<dbReference type="EMBL" id="JADEZV010000001">
    <property type="protein sequence ID" value="MBE9390724.1"/>
    <property type="molecule type" value="Genomic_DNA"/>
</dbReference>